<keyword evidence="1" id="KW-0812">Transmembrane</keyword>
<keyword evidence="3" id="KW-1185">Reference proteome</keyword>
<dbReference type="EMBL" id="REGN01005370">
    <property type="protein sequence ID" value="RNA13605.1"/>
    <property type="molecule type" value="Genomic_DNA"/>
</dbReference>
<gene>
    <name evidence="2" type="ORF">BpHYR1_039415</name>
</gene>
<dbReference type="AlphaFoldDB" id="A0A3M7QRK1"/>
<comment type="caution">
    <text evidence="2">The sequence shown here is derived from an EMBL/GenBank/DDBJ whole genome shotgun (WGS) entry which is preliminary data.</text>
</comment>
<feature type="transmembrane region" description="Helical" evidence="1">
    <location>
        <begin position="7"/>
        <end position="28"/>
    </location>
</feature>
<organism evidence="2 3">
    <name type="scientific">Brachionus plicatilis</name>
    <name type="common">Marine rotifer</name>
    <name type="synonym">Brachionus muelleri</name>
    <dbReference type="NCBI Taxonomy" id="10195"/>
    <lineage>
        <taxon>Eukaryota</taxon>
        <taxon>Metazoa</taxon>
        <taxon>Spiralia</taxon>
        <taxon>Gnathifera</taxon>
        <taxon>Rotifera</taxon>
        <taxon>Eurotatoria</taxon>
        <taxon>Monogononta</taxon>
        <taxon>Pseudotrocha</taxon>
        <taxon>Ploima</taxon>
        <taxon>Brachionidae</taxon>
        <taxon>Brachionus</taxon>
    </lineage>
</organism>
<keyword evidence="1" id="KW-0472">Membrane</keyword>
<sequence length="113" mass="12851">MSPAEVIPLLLPKIGCKLLLTFLFFSIAYDRFQWLSMVFIEFAIVSIENRLFHGRDRSLHLMICNTRHYPLRYLGFCKISIIHPILQVQIIAIAAFLGEIISSISVGIDPSTS</sequence>
<accession>A0A3M7QRK1</accession>
<feature type="transmembrane region" description="Helical" evidence="1">
    <location>
        <begin position="73"/>
        <end position="97"/>
    </location>
</feature>
<proteinExistence type="predicted"/>
<name>A0A3M7QRK1_BRAPC</name>
<evidence type="ECO:0000313" key="2">
    <source>
        <dbReference type="EMBL" id="RNA13605.1"/>
    </source>
</evidence>
<evidence type="ECO:0000256" key="1">
    <source>
        <dbReference type="SAM" id="Phobius"/>
    </source>
</evidence>
<keyword evidence="1" id="KW-1133">Transmembrane helix</keyword>
<reference evidence="2 3" key="1">
    <citation type="journal article" date="2018" name="Sci. Rep.">
        <title>Genomic signatures of local adaptation to the degree of environmental predictability in rotifers.</title>
        <authorList>
            <person name="Franch-Gras L."/>
            <person name="Hahn C."/>
            <person name="Garcia-Roger E.M."/>
            <person name="Carmona M.J."/>
            <person name="Serra M."/>
            <person name="Gomez A."/>
        </authorList>
    </citation>
    <scope>NUCLEOTIDE SEQUENCE [LARGE SCALE GENOMIC DNA]</scope>
    <source>
        <strain evidence="2">HYR1</strain>
    </source>
</reference>
<dbReference type="Proteomes" id="UP000276133">
    <property type="component" value="Unassembled WGS sequence"/>
</dbReference>
<protein>
    <submittedName>
        <fullName evidence="2">Uncharacterized protein</fullName>
    </submittedName>
</protein>
<evidence type="ECO:0000313" key="3">
    <source>
        <dbReference type="Proteomes" id="UP000276133"/>
    </source>
</evidence>